<dbReference type="PANTHER" id="PTHR30055">
    <property type="entry name" value="HTH-TYPE TRANSCRIPTIONAL REGULATOR RUTR"/>
    <property type="match status" value="1"/>
</dbReference>
<dbReference type="RefSeq" id="WP_323337265.1">
    <property type="nucleotide sequence ID" value="NZ_JAYFSI010000022.1"/>
</dbReference>
<keyword evidence="1" id="KW-0805">Transcription regulation</keyword>
<feature type="DNA-binding region" description="H-T-H motif" evidence="4">
    <location>
        <begin position="32"/>
        <end position="51"/>
    </location>
</feature>
<accession>A0ABU5RM17</accession>
<dbReference type="InterPro" id="IPR050109">
    <property type="entry name" value="HTH-type_TetR-like_transc_reg"/>
</dbReference>
<keyword evidence="3" id="KW-0804">Transcription</keyword>
<feature type="domain" description="HTH tetR-type" evidence="5">
    <location>
        <begin position="10"/>
        <end position="69"/>
    </location>
</feature>
<dbReference type="PRINTS" id="PR00455">
    <property type="entry name" value="HTHTETR"/>
</dbReference>
<dbReference type="InterPro" id="IPR036271">
    <property type="entry name" value="Tet_transcr_reg_TetR-rel_C_sf"/>
</dbReference>
<name>A0ABU5RM17_9PSEU</name>
<gene>
    <name evidence="6" type="ORF">VA596_47980</name>
</gene>
<dbReference type="SUPFAM" id="SSF48498">
    <property type="entry name" value="Tetracyclin repressor-like, C-terminal domain"/>
    <property type="match status" value="1"/>
</dbReference>
<proteinExistence type="predicted"/>
<sequence>MARELRSDARRSAELVVAAARTAIAEHGLAVSTNEIVKRAGVGPGTFYRRFPSRHALLEAVLLEVVGELLEQARSAAQDPDPWAGFAGLVSALAVAQSENKGLADALAAEPEEGGDEVSSAFGSLRDHVRVITERAQEAGVVRADVTWRDVPFFAGAAAGMSPRCLGLDAGVSGRERVVAVVLAGLRAPGRGALPGESPRDQR</sequence>
<dbReference type="Pfam" id="PF21597">
    <property type="entry name" value="TetR_C_43"/>
    <property type="match status" value="1"/>
</dbReference>
<protein>
    <submittedName>
        <fullName evidence="6">TetR/AcrR family transcriptional regulator</fullName>
    </submittedName>
</protein>
<evidence type="ECO:0000259" key="5">
    <source>
        <dbReference type="PROSITE" id="PS50977"/>
    </source>
</evidence>
<dbReference type="Pfam" id="PF00440">
    <property type="entry name" value="TetR_N"/>
    <property type="match status" value="1"/>
</dbReference>
<dbReference type="InterPro" id="IPR009057">
    <property type="entry name" value="Homeodomain-like_sf"/>
</dbReference>
<organism evidence="6 7">
    <name type="scientific">Amycolatopsis heterodermiae</name>
    <dbReference type="NCBI Taxonomy" id="3110235"/>
    <lineage>
        <taxon>Bacteria</taxon>
        <taxon>Bacillati</taxon>
        <taxon>Actinomycetota</taxon>
        <taxon>Actinomycetes</taxon>
        <taxon>Pseudonocardiales</taxon>
        <taxon>Pseudonocardiaceae</taxon>
        <taxon>Amycolatopsis</taxon>
    </lineage>
</organism>
<evidence type="ECO:0000313" key="6">
    <source>
        <dbReference type="EMBL" id="MEA5367342.1"/>
    </source>
</evidence>
<dbReference type="InterPro" id="IPR049445">
    <property type="entry name" value="TetR_SbtR-like_C"/>
</dbReference>
<comment type="caution">
    <text evidence="6">The sequence shown here is derived from an EMBL/GenBank/DDBJ whole genome shotgun (WGS) entry which is preliminary data.</text>
</comment>
<evidence type="ECO:0000256" key="4">
    <source>
        <dbReference type="PROSITE-ProRule" id="PRU00335"/>
    </source>
</evidence>
<dbReference type="Gene3D" id="1.10.357.10">
    <property type="entry name" value="Tetracycline Repressor, domain 2"/>
    <property type="match status" value="1"/>
</dbReference>
<keyword evidence="2 4" id="KW-0238">DNA-binding</keyword>
<evidence type="ECO:0000256" key="2">
    <source>
        <dbReference type="ARBA" id="ARBA00023125"/>
    </source>
</evidence>
<dbReference type="Proteomes" id="UP001304298">
    <property type="component" value="Unassembled WGS sequence"/>
</dbReference>
<dbReference type="EMBL" id="JAYFSI010000022">
    <property type="protein sequence ID" value="MEA5367342.1"/>
    <property type="molecule type" value="Genomic_DNA"/>
</dbReference>
<dbReference type="InterPro" id="IPR001647">
    <property type="entry name" value="HTH_TetR"/>
</dbReference>
<evidence type="ECO:0000256" key="3">
    <source>
        <dbReference type="ARBA" id="ARBA00023163"/>
    </source>
</evidence>
<reference evidence="6 7" key="1">
    <citation type="submission" date="2023-12" db="EMBL/GenBank/DDBJ databases">
        <title>Amycolatopsis sp. V23-08.</title>
        <authorList>
            <person name="Somphong A."/>
        </authorList>
    </citation>
    <scope>NUCLEOTIDE SEQUENCE [LARGE SCALE GENOMIC DNA]</scope>
    <source>
        <strain evidence="6 7">V23-08</strain>
    </source>
</reference>
<dbReference type="PROSITE" id="PS50977">
    <property type="entry name" value="HTH_TETR_2"/>
    <property type="match status" value="1"/>
</dbReference>
<evidence type="ECO:0000256" key="1">
    <source>
        <dbReference type="ARBA" id="ARBA00023015"/>
    </source>
</evidence>
<keyword evidence="7" id="KW-1185">Reference proteome</keyword>
<evidence type="ECO:0000313" key="7">
    <source>
        <dbReference type="Proteomes" id="UP001304298"/>
    </source>
</evidence>
<dbReference type="PANTHER" id="PTHR30055:SF234">
    <property type="entry name" value="HTH-TYPE TRANSCRIPTIONAL REGULATOR BETI"/>
    <property type="match status" value="1"/>
</dbReference>
<dbReference type="SUPFAM" id="SSF46689">
    <property type="entry name" value="Homeodomain-like"/>
    <property type="match status" value="1"/>
</dbReference>